<evidence type="ECO:0000313" key="2">
    <source>
        <dbReference type="Proteomes" id="UP000006683"/>
    </source>
</evidence>
<accession>E1SPQ0</accession>
<proteinExistence type="predicted"/>
<dbReference type="RefSeq" id="WP_013344020.1">
    <property type="nucleotide sequence ID" value="NC_014541.1"/>
</dbReference>
<protein>
    <submittedName>
        <fullName evidence="1">Uncharacterized protein</fullName>
    </submittedName>
</protein>
<gene>
    <name evidence="1" type="ordered locus">Fbal_0500</name>
</gene>
<dbReference type="KEGG" id="fbl:Fbal_0500"/>
<dbReference type="OrthoDB" id="7363684at2"/>
<dbReference type="HOGENOM" id="CLU_193005_0_0_6"/>
<dbReference type="Pfam" id="PF20104">
    <property type="entry name" value="DUF6494"/>
    <property type="match status" value="1"/>
</dbReference>
<name>E1SPQ0_FERBD</name>
<dbReference type="STRING" id="550540.Fbal_0500"/>
<dbReference type="InterPro" id="IPR045471">
    <property type="entry name" value="DUF6494"/>
</dbReference>
<dbReference type="GeneID" id="67180741"/>
<organism evidence="1 2">
    <name type="scientific">Ferrimonas balearica (strain DSM 9799 / CCM 4581 / KCTC 23876 / PAT)</name>
    <dbReference type="NCBI Taxonomy" id="550540"/>
    <lineage>
        <taxon>Bacteria</taxon>
        <taxon>Pseudomonadati</taxon>
        <taxon>Pseudomonadota</taxon>
        <taxon>Gammaproteobacteria</taxon>
        <taxon>Alteromonadales</taxon>
        <taxon>Ferrimonadaceae</taxon>
        <taxon>Ferrimonas</taxon>
    </lineage>
</organism>
<reference evidence="1 2" key="1">
    <citation type="journal article" date="2010" name="Stand. Genomic Sci.">
        <title>Complete genome sequence of Ferrimonas balearica type strain (PAT).</title>
        <authorList>
            <person name="Nolan M."/>
            <person name="Sikorski J."/>
            <person name="Davenport K."/>
            <person name="Lucas S."/>
            <person name="Glavina Del Rio T."/>
            <person name="Tice H."/>
            <person name="Cheng J."/>
            <person name="Goodwin L."/>
            <person name="Pitluck S."/>
            <person name="Liolios K."/>
            <person name="Ivanova N."/>
            <person name="Mavromatis K."/>
            <person name="Ovchinnikova G."/>
            <person name="Pati A."/>
            <person name="Chen A."/>
            <person name="Palaniappan K."/>
            <person name="Land M."/>
            <person name="Hauser L."/>
            <person name="Chang Y."/>
            <person name="Jeffries C."/>
            <person name="Tapia R."/>
            <person name="Brettin T."/>
            <person name="Detter J."/>
            <person name="Han C."/>
            <person name="Yasawong M."/>
            <person name="Rohde M."/>
            <person name="Tindall B."/>
            <person name="Goker M."/>
            <person name="Woyke T."/>
            <person name="Bristow J."/>
            <person name="Eisen J."/>
            <person name="Markowitz V."/>
            <person name="Hugenholtz P."/>
            <person name="Kyrpides N."/>
            <person name="Klenk H."/>
            <person name="Lapidus A."/>
        </authorList>
    </citation>
    <scope>NUCLEOTIDE SEQUENCE [LARGE SCALE GENOMIC DNA]</scope>
    <source>
        <strain evidence="2">DSM 9799 / CCM 4581 / KCTC 23876 / PAT</strain>
    </source>
</reference>
<dbReference type="AlphaFoldDB" id="E1SPQ0"/>
<keyword evidence="2" id="KW-1185">Reference proteome</keyword>
<dbReference type="EMBL" id="CP002209">
    <property type="protein sequence ID" value="ADN74714.1"/>
    <property type="molecule type" value="Genomic_DNA"/>
</dbReference>
<evidence type="ECO:0000313" key="1">
    <source>
        <dbReference type="EMBL" id="ADN74714.1"/>
    </source>
</evidence>
<dbReference type="Proteomes" id="UP000006683">
    <property type="component" value="Chromosome"/>
</dbReference>
<sequence>MQQEQLDMAIRRFLKEVGITSHRALAEAVGKAEQEGRLSADTPVALTMTLEVPELGLTHQIEGTLDLNTPE</sequence>